<dbReference type="InterPro" id="IPR050471">
    <property type="entry name" value="AB_hydrolase"/>
</dbReference>
<name>A0AA95SNJ7_9BURK</name>
<gene>
    <name evidence="3" type="ORF">PFX98_03155</name>
</gene>
<dbReference type="AlphaFoldDB" id="A0AA95SNJ7"/>
<evidence type="ECO:0000259" key="2">
    <source>
        <dbReference type="Pfam" id="PF00561"/>
    </source>
</evidence>
<organism evidence="3 4">
    <name type="scientific">Paucibacter sediminis</name>
    <dbReference type="NCBI Taxonomy" id="3019553"/>
    <lineage>
        <taxon>Bacteria</taxon>
        <taxon>Pseudomonadati</taxon>
        <taxon>Pseudomonadota</taxon>
        <taxon>Betaproteobacteria</taxon>
        <taxon>Burkholderiales</taxon>
        <taxon>Sphaerotilaceae</taxon>
        <taxon>Roseateles</taxon>
    </lineage>
</organism>
<dbReference type="InterPro" id="IPR029058">
    <property type="entry name" value="AB_hydrolase_fold"/>
</dbReference>
<evidence type="ECO:0000313" key="4">
    <source>
        <dbReference type="Proteomes" id="UP001177769"/>
    </source>
</evidence>
<sequence>MYLQRYYRSDDGLRLFARDYPGPGPGAPCVLCLPGLTRNSRDFDRLALALSARYRVICPDQRGRGHSQRDPDPARYRPDRYAADMFTLLDLLGLAECSVVGTSLGGLMAIIMAALQPARLRAVVLNDVGPELDPRGVARIQAYMGEPAEAGGLEQAVARLQRINDGNFPDFGPADWLDMVMATHVMEGLVAVPDYDPAIAQGVNSGSAAPTLWPLFDAIRGKPALVLRGDRSDILSAATVAAMCARLPELQAVEIAGRGHAPTLDEPAAQEAIQALLARAYA</sequence>
<dbReference type="InterPro" id="IPR000073">
    <property type="entry name" value="AB_hydrolase_1"/>
</dbReference>
<keyword evidence="3" id="KW-0378">Hydrolase</keyword>
<dbReference type="Proteomes" id="UP001177769">
    <property type="component" value="Chromosome"/>
</dbReference>
<keyword evidence="1" id="KW-1133">Transmembrane helix</keyword>
<feature type="domain" description="AB hydrolase-1" evidence="2">
    <location>
        <begin position="28"/>
        <end position="170"/>
    </location>
</feature>
<dbReference type="RefSeq" id="WP_285233720.1">
    <property type="nucleotide sequence ID" value="NZ_CP116346.1"/>
</dbReference>
<feature type="transmembrane region" description="Helical" evidence="1">
    <location>
        <begin position="91"/>
        <end position="115"/>
    </location>
</feature>
<reference evidence="3" key="1">
    <citation type="submission" date="2023-01" db="EMBL/GenBank/DDBJ databases">
        <title>Whole genome sequence of Paucibacter sp. S2-9 isolated from pond sediment.</title>
        <authorList>
            <person name="Jung J.Y."/>
        </authorList>
    </citation>
    <scope>NUCLEOTIDE SEQUENCE</scope>
    <source>
        <strain evidence="3">S2-9</strain>
    </source>
</reference>
<keyword evidence="1" id="KW-0812">Transmembrane</keyword>
<keyword evidence="4" id="KW-1185">Reference proteome</keyword>
<protein>
    <submittedName>
        <fullName evidence="3">Alpha/beta hydrolase</fullName>
    </submittedName>
</protein>
<evidence type="ECO:0000313" key="3">
    <source>
        <dbReference type="EMBL" id="WIT12622.1"/>
    </source>
</evidence>
<dbReference type="PRINTS" id="PR00111">
    <property type="entry name" value="ABHYDROLASE"/>
</dbReference>
<dbReference type="Pfam" id="PF00561">
    <property type="entry name" value="Abhydrolase_1"/>
    <property type="match status" value="1"/>
</dbReference>
<proteinExistence type="predicted"/>
<dbReference type="EMBL" id="CP116346">
    <property type="protein sequence ID" value="WIT12622.1"/>
    <property type="molecule type" value="Genomic_DNA"/>
</dbReference>
<dbReference type="SUPFAM" id="SSF53474">
    <property type="entry name" value="alpha/beta-Hydrolases"/>
    <property type="match status" value="1"/>
</dbReference>
<keyword evidence="1" id="KW-0472">Membrane</keyword>
<dbReference type="KEGG" id="pais:PFX98_03155"/>
<dbReference type="PANTHER" id="PTHR43433">
    <property type="entry name" value="HYDROLASE, ALPHA/BETA FOLD FAMILY PROTEIN"/>
    <property type="match status" value="1"/>
</dbReference>
<accession>A0AA95SNJ7</accession>
<dbReference type="Gene3D" id="3.40.50.1820">
    <property type="entry name" value="alpha/beta hydrolase"/>
    <property type="match status" value="1"/>
</dbReference>
<dbReference type="GO" id="GO:0004806">
    <property type="term" value="F:triacylglycerol lipase activity"/>
    <property type="evidence" value="ECO:0007669"/>
    <property type="project" value="TreeGrafter"/>
</dbReference>
<dbReference type="GO" id="GO:0046503">
    <property type="term" value="P:glycerolipid catabolic process"/>
    <property type="evidence" value="ECO:0007669"/>
    <property type="project" value="TreeGrafter"/>
</dbReference>
<dbReference type="PANTHER" id="PTHR43433:SF5">
    <property type="entry name" value="AB HYDROLASE-1 DOMAIN-CONTAINING PROTEIN"/>
    <property type="match status" value="1"/>
</dbReference>
<evidence type="ECO:0000256" key="1">
    <source>
        <dbReference type="SAM" id="Phobius"/>
    </source>
</evidence>